<keyword evidence="1" id="KW-0732">Signal</keyword>
<feature type="chain" id="PRO_5034949800" evidence="1">
    <location>
        <begin position="25"/>
        <end position="257"/>
    </location>
</feature>
<evidence type="ECO:0000256" key="1">
    <source>
        <dbReference type="SAM" id="SignalP"/>
    </source>
</evidence>
<gene>
    <name evidence="2" type="ORF">RDB_LOCUS3113</name>
</gene>
<sequence>MIFTTGLVVAAAVSLTGLSASCQAAGAAVLTGPAGTCLGVAGLVNVAMTNSTQSLVTPIDNWLTSTCSQPACTNATIEGAITNITNGCQSDLNASGLSTDTWKEISDGFKEWYPVGRQVACLKQGNDLGNDLCVTKTLRDIENWVGQPLSKDTIKTVIPKLVSTGTEVPTNLTCTDCTHAAYSLIRPHLTDSERSQWDSYVNGRCGSGYVDGATPNGVIQSANAATQGTSNGAMSSFSAWSTTAVLAGVASLAVFAL</sequence>
<accession>A0A8H2WYK4</accession>
<organism evidence="2 3">
    <name type="scientific">Rhizoctonia solani</name>
    <dbReference type="NCBI Taxonomy" id="456999"/>
    <lineage>
        <taxon>Eukaryota</taxon>
        <taxon>Fungi</taxon>
        <taxon>Dikarya</taxon>
        <taxon>Basidiomycota</taxon>
        <taxon>Agaricomycotina</taxon>
        <taxon>Agaricomycetes</taxon>
        <taxon>Cantharellales</taxon>
        <taxon>Ceratobasidiaceae</taxon>
        <taxon>Rhizoctonia</taxon>
    </lineage>
</organism>
<evidence type="ECO:0000313" key="3">
    <source>
        <dbReference type="Proteomes" id="UP000663850"/>
    </source>
</evidence>
<reference evidence="2" key="1">
    <citation type="submission" date="2021-01" db="EMBL/GenBank/DDBJ databases">
        <authorList>
            <person name="Kaushik A."/>
        </authorList>
    </citation>
    <scope>NUCLEOTIDE SEQUENCE</scope>
    <source>
        <strain evidence="2">Type strain: AG8-Rh-89/</strain>
    </source>
</reference>
<protein>
    <submittedName>
        <fullName evidence="2">Uncharacterized protein</fullName>
    </submittedName>
</protein>
<proteinExistence type="predicted"/>
<dbReference type="PANTHER" id="PTHR34862">
    <property type="entry name" value="SPARK DOMAIN-CONTAINING PROTEIN"/>
    <property type="match status" value="1"/>
</dbReference>
<comment type="caution">
    <text evidence="2">The sequence shown here is derived from an EMBL/GenBank/DDBJ whole genome shotgun (WGS) entry which is preliminary data.</text>
</comment>
<dbReference type="PANTHER" id="PTHR34862:SF1">
    <property type="entry name" value="SPARK DOMAIN-CONTAINING PROTEIN"/>
    <property type="match status" value="1"/>
</dbReference>
<name>A0A8H2WYK4_9AGAM</name>
<feature type="signal peptide" evidence="1">
    <location>
        <begin position="1"/>
        <end position="24"/>
    </location>
</feature>
<evidence type="ECO:0000313" key="2">
    <source>
        <dbReference type="EMBL" id="CAE6413269.1"/>
    </source>
</evidence>
<dbReference type="AlphaFoldDB" id="A0A8H2WYK4"/>
<dbReference type="EMBL" id="CAJMWZ010000199">
    <property type="protein sequence ID" value="CAE6413269.1"/>
    <property type="molecule type" value="Genomic_DNA"/>
</dbReference>
<dbReference type="Proteomes" id="UP000663850">
    <property type="component" value="Unassembled WGS sequence"/>
</dbReference>